<dbReference type="AlphaFoldDB" id="A0A0N5CUJ6"/>
<keyword evidence="2" id="KW-0808">Transferase</keyword>
<accession>A0A0N5CUJ6</accession>
<keyword evidence="4" id="KW-0472">Membrane</keyword>
<dbReference type="Pfam" id="PF01553">
    <property type="entry name" value="Acyltransferase"/>
    <property type="match status" value="1"/>
</dbReference>
<dbReference type="SMART" id="SM00563">
    <property type="entry name" value="PlsC"/>
    <property type="match status" value="1"/>
</dbReference>
<dbReference type="WBParaSite" id="TCLT_0000394301-mRNA-1">
    <property type="protein sequence ID" value="TCLT_0000394301-mRNA-1"/>
    <property type="gene ID" value="TCLT_0000394301"/>
</dbReference>
<keyword evidence="3" id="KW-0012">Acyltransferase</keyword>
<evidence type="ECO:0000256" key="2">
    <source>
        <dbReference type="ARBA" id="ARBA00022679"/>
    </source>
</evidence>
<name>A0A0N5CUJ6_THECL</name>
<keyword evidence="4" id="KW-1133">Transmembrane helix</keyword>
<dbReference type="InterPro" id="IPR032098">
    <property type="entry name" value="Acyltransf_C"/>
</dbReference>
<dbReference type="CDD" id="cd07990">
    <property type="entry name" value="LPLAT_LCLAT1-like"/>
    <property type="match status" value="1"/>
</dbReference>
<evidence type="ECO:0000313" key="7">
    <source>
        <dbReference type="Proteomes" id="UP000276776"/>
    </source>
</evidence>
<proteinExistence type="inferred from homology"/>
<dbReference type="OMA" id="FEWPETT"/>
<sequence length="372" mass="44371">MGLPSLRGLLFWLLLFVSSFLGCVFMLFPFVPFVYFAPSLWRICADYFVGYWLTFPAALCECIFGIKFEITGDLINSSEPALIIMNHRTRLDWLFFWNALYRLDPWLLTTKKISLKNSLKYIPGAGWAMQCAAYLFLQRHHRIDINAMREMITYYKDSKRNYQILLFPEGTDRGKRAIKRSDDFAELHNLPKYQFVLHPRTTGFVSLVQFMREKNYIKNIYDVTVGYPDEIVSTEFEVLIYGRLPNSVHFNVKQYKENDLPKSDRDLAEWINAIWKEKEIRLEKFYKSDSEERKFFAFGKHNIWTKFSADTGYYCALAFWLAISIIWIYFIIFYFTVKIYVLVSCTFFFYCERRYGGVQNWTLKLLKQKQKQ</sequence>
<dbReference type="EMBL" id="UYYF01004270">
    <property type="protein sequence ID" value="VDN00967.1"/>
    <property type="molecule type" value="Genomic_DNA"/>
</dbReference>
<reference evidence="6 7" key="2">
    <citation type="submission" date="2018-11" db="EMBL/GenBank/DDBJ databases">
        <authorList>
            <consortium name="Pathogen Informatics"/>
        </authorList>
    </citation>
    <scope>NUCLEOTIDE SEQUENCE [LARGE SCALE GENOMIC DNA]</scope>
</reference>
<feature type="transmembrane region" description="Helical" evidence="4">
    <location>
        <begin position="12"/>
        <end position="36"/>
    </location>
</feature>
<protein>
    <submittedName>
        <fullName evidence="8">PlsC domain-containing protein</fullName>
    </submittedName>
</protein>
<dbReference type="Proteomes" id="UP000276776">
    <property type="component" value="Unassembled WGS sequence"/>
</dbReference>
<feature type="domain" description="Phospholipid/glycerol acyltransferase" evidence="5">
    <location>
        <begin position="81"/>
        <end position="205"/>
    </location>
</feature>
<evidence type="ECO:0000313" key="6">
    <source>
        <dbReference type="EMBL" id="VDN00967.1"/>
    </source>
</evidence>
<dbReference type="GO" id="GO:0005783">
    <property type="term" value="C:endoplasmic reticulum"/>
    <property type="evidence" value="ECO:0007669"/>
    <property type="project" value="TreeGrafter"/>
</dbReference>
<dbReference type="PROSITE" id="PS51257">
    <property type="entry name" value="PROKAR_LIPOPROTEIN"/>
    <property type="match status" value="1"/>
</dbReference>
<dbReference type="STRING" id="103827.A0A0N5CUJ6"/>
<dbReference type="GO" id="GO:0036149">
    <property type="term" value="P:phosphatidylinositol acyl-chain remodeling"/>
    <property type="evidence" value="ECO:0007669"/>
    <property type="project" value="TreeGrafter"/>
</dbReference>
<gene>
    <name evidence="6" type="ORF">TCLT_LOCUS3932</name>
</gene>
<dbReference type="GO" id="GO:0016746">
    <property type="term" value="F:acyltransferase activity"/>
    <property type="evidence" value="ECO:0007669"/>
    <property type="project" value="UniProtKB-KW"/>
</dbReference>
<evidence type="ECO:0000259" key="5">
    <source>
        <dbReference type="SMART" id="SM00563"/>
    </source>
</evidence>
<evidence type="ECO:0000256" key="1">
    <source>
        <dbReference type="ARBA" id="ARBA00008655"/>
    </source>
</evidence>
<organism evidence="8">
    <name type="scientific">Thelazia callipaeda</name>
    <name type="common">Oriental eyeworm</name>
    <name type="synonym">Parasitic nematode</name>
    <dbReference type="NCBI Taxonomy" id="103827"/>
    <lineage>
        <taxon>Eukaryota</taxon>
        <taxon>Metazoa</taxon>
        <taxon>Ecdysozoa</taxon>
        <taxon>Nematoda</taxon>
        <taxon>Chromadorea</taxon>
        <taxon>Rhabditida</taxon>
        <taxon>Spirurina</taxon>
        <taxon>Spiruromorpha</taxon>
        <taxon>Thelazioidea</taxon>
        <taxon>Thelaziidae</taxon>
        <taxon>Thelazia</taxon>
    </lineage>
</organism>
<dbReference type="SUPFAM" id="SSF69593">
    <property type="entry name" value="Glycerol-3-phosphate (1)-acyltransferase"/>
    <property type="match status" value="1"/>
</dbReference>
<feature type="transmembrane region" description="Helical" evidence="4">
    <location>
        <begin position="317"/>
        <end position="350"/>
    </location>
</feature>
<dbReference type="InterPro" id="IPR002123">
    <property type="entry name" value="Plipid/glycerol_acylTrfase"/>
</dbReference>
<keyword evidence="4" id="KW-0812">Transmembrane</keyword>
<dbReference type="PANTHER" id="PTHR10983">
    <property type="entry name" value="1-ACYLGLYCEROL-3-PHOSPHATE ACYLTRANSFERASE-RELATED"/>
    <property type="match status" value="1"/>
</dbReference>
<keyword evidence="7" id="KW-1185">Reference proteome</keyword>
<dbReference type="OrthoDB" id="186786at2759"/>
<evidence type="ECO:0000256" key="3">
    <source>
        <dbReference type="ARBA" id="ARBA00023315"/>
    </source>
</evidence>
<dbReference type="Pfam" id="PF16076">
    <property type="entry name" value="Acyltransf_C"/>
    <property type="match status" value="1"/>
</dbReference>
<reference evidence="8" key="1">
    <citation type="submission" date="2017-02" db="UniProtKB">
        <authorList>
            <consortium name="WormBaseParasite"/>
        </authorList>
    </citation>
    <scope>IDENTIFICATION</scope>
</reference>
<evidence type="ECO:0000256" key="4">
    <source>
        <dbReference type="SAM" id="Phobius"/>
    </source>
</evidence>
<evidence type="ECO:0000313" key="8">
    <source>
        <dbReference type="WBParaSite" id="TCLT_0000394301-mRNA-1"/>
    </source>
</evidence>
<comment type="similarity">
    <text evidence="1">Belongs to the 1-acyl-sn-glycerol-3-phosphate acyltransferase family.</text>
</comment>
<dbReference type="PANTHER" id="PTHR10983:SF16">
    <property type="entry name" value="LYSOCARDIOLIPIN ACYLTRANSFERASE 1"/>
    <property type="match status" value="1"/>
</dbReference>